<feature type="compositionally biased region" description="Acidic residues" evidence="1">
    <location>
        <begin position="121"/>
        <end position="132"/>
    </location>
</feature>
<feature type="compositionally biased region" description="Acidic residues" evidence="1">
    <location>
        <begin position="37"/>
        <end position="56"/>
    </location>
</feature>
<feature type="compositionally biased region" description="Basic and acidic residues" evidence="1">
    <location>
        <begin position="109"/>
        <end position="120"/>
    </location>
</feature>
<evidence type="ECO:0000313" key="2">
    <source>
        <dbReference type="Proteomes" id="UP000887566"/>
    </source>
</evidence>
<feature type="compositionally biased region" description="Acidic residues" evidence="1">
    <location>
        <begin position="1"/>
        <end position="18"/>
    </location>
</feature>
<feature type="compositionally biased region" description="Basic and acidic residues" evidence="1">
    <location>
        <begin position="155"/>
        <end position="166"/>
    </location>
</feature>
<feature type="compositionally biased region" description="Basic and acidic residues" evidence="1">
    <location>
        <begin position="63"/>
        <end position="74"/>
    </location>
</feature>
<dbReference type="Proteomes" id="UP000887566">
    <property type="component" value="Unplaced"/>
</dbReference>
<dbReference type="WBParaSite" id="PSAMB.scaffold274size59727.g4291.t1">
    <property type="protein sequence ID" value="PSAMB.scaffold274size59727.g4291.t1"/>
    <property type="gene ID" value="PSAMB.scaffold274size59727.g4291"/>
</dbReference>
<name>A0A914W051_9BILA</name>
<evidence type="ECO:0000256" key="1">
    <source>
        <dbReference type="SAM" id="MobiDB-lite"/>
    </source>
</evidence>
<sequence>MADHQDEDVDDDIEEEAEFVSGPGENEHDIKYKDGEEKPEEDDEDVEEPDVEEEAEFVSGPGENDHDIKFKDPKDDEEGDEPEENEEPEEPEDPEDVEEEAEFVSGPGENEHDIKYKDPKDDDGEKPDDDKENADAPKEPEDVEAEAEFVSGPGDKSHDIKYKDPEPQAPQWQPKPRPPPEPIDFPPQEKTLCQILKEEKIPPTKRYAKKPCTRKVIIPFVIPWEQTAAKETQIGMGAFGKGRNPFTKVDQGSKELKQGSVHSENTLTLFAKRDHLASRKGDHSFGAHRTQVAVVVDNHQFDTSKLHLSEGIVPKQAGGGMDQVSQSGQTPMGAIRKQVLDVKYRDGMSPKSDPQGNTFLSRQCISNPNNHAGSGVMDRRRNVVSVVEGSGGTVNKHHRLTEGIIPRLFDTQDLEKPSGTGAGYSGLGAFRQVTTKTEGGYGMTYDEEVACKRWVPYQTGATLHSQAHGGGGFGKTRDVVHVNY</sequence>
<proteinExistence type="predicted"/>
<keyword evidence="2" id="KW-1185">Reference proteome</keyword>
<feature type="region of interest" description="Disordered" evidence="1">
    <location>
        <begin position="1"/>
        <end position="186"/>
    </location>
</feature>
<feature type="compositionally biased region" description="Pro residues" evidence="1">
    <location>
        <begin position="173"/>
        <end position="185"/>
    </location>
</feature>
<feature type="compositionally biased region" description="Basic and acidic residues" evidence="1">
    <location>
        <begin position="25"/>
        <end position="36"/>
    </location>
</feature>
<evidence type="ECO:0000313" key="3">
    <source>
        <dbReference type="WBParaSite" id="PSAMB.scaffold274size59727.g4291.t1"/>
    </source>
</evidence>
<feature type="compositionally biased region" description="Acidic residues" evidence="1">
    <location>
        <begin position="75"/>
        <end position="102"/>
    </location>
</feature>
<dbReference type="AlphaFoldDB" id="A0A914W051"/>
<reference evidence="3" key="1">
    <citation type="submission" date="2022-11" db="UniProtKB">
        <authorList>
            <consortium name="WormBaseParasite"/>
        </authorList>
    </citation>
    <scope>IDENTIFICATION</scope>
</reference>
<accession>A0A914W051</accession>
<protein>
    <submittedName>
        <fullName evidence="3">Uncharacterized protein</fullName>
    </submittedName>
</protein>
<organism evidence="2 3">
    <name type="scientific">Plectus sambesii</name>
    <dbReference type="NCBI Taxonomy" id="2011161"/>
    <lineage>
        <taxon>Eukaryota</taxon>
        <taxon>Metazoa</taxon>
        <taxon>Ecdysozoa</taxon>
        <taxon>Nematoda</taxon>
        <taxon>Chromadorea</taxon>
        <taxon>Plectida</taxon>
        <taxon>Plectina</taxon>
        <taxon>Plectoidea</taxon>
        <taxon>Plectidae</taxon>
        <taxon>Plectus</taxon>
    </lineage>
</organism>